<feature type="region of interest" description="Disordered" evidence="2">
    <location>
        <begin position="67"/>
        <end position="120"/>
    </location>
</feature>
<comment type="caution">
    <text evidence="4">The sequence shown here is derived from an EMBL/GenBank/DDBJ whole genome shotgun (WGS) entry which is preliminary data.</text>
</comment>
<keyword evidence="5" id="KW-1185">Reference proteome</keyword>
<feature type="signal peptide" evidence="3">
    <location>
        <begin position="1"/>
        <end position="19"/>
    </location>
</feature>
<protein>
    <submittedName>
        <fullName evidence="4">Uncharacterized protein</fullName>
    </submittedName>
</protein>
<evidence type="ECO:0000256" key="3">
    <source>
        <dbReference type="SAM" id="SignalP"/>
    </source>
</evidence>
<feature type="coiled-coil region" evidence="1">
    <location>
        <begin position="122"/>
        <end position="179"/>
    </location>
</feature>
<keyword evidence="3" id="KW-0732">Signal</keyword>
<dbReference type="RefSeq" id="WP_095502750.1">
    <property type="nucleotide sequence ID" value="NZ_CP046027.1"/>
</dbReference>
<dbReference type="Proteomes" id="UP000486297">
    <property type="component" value="Unassembled WGS sequence"/>
</dbReference>
<feature type="chain" id="PRO_5043882107" evidence="3">
    <location>
        <begin position="20"/>
        <end position="183"/>
    </location>
</feature>
<organism evidence="4 5">
    <name type="scientific">Neisseria brasiliensis</name>
    <dbReference type="NCBI Taxonomy" id="2666100"/>
    <lineage>
        <taxon>Bacteria</taxon>
        <taxon>Pseudomonadati</taxon>
        <taxon>Pseudomonadota</taxon>
        <taxon>Betaproteobacteria</taxon>
        <taxon>Neisseriales</taxon>
        <taxon>Neisseriaceae</taxon>
        <taxon>Neisseria</taxon>
    </lineage>
</organism>
<reference evidence="4" key="1">
    <citation type="journal article" name="Emerg. Infect. Dis.">
        <title>Two cases of a newly characterized neisseria species.</title>
        <authorList>
            <person name="Mustapha M."/>
            <person name="Lemos A.P.S."/>
            <person name="Harrison L.H."/>
            <person name="Vantyne D."/>
            <person name="Sacchi C.T."/>
        </authorList>
    </citation>
    <scope>NUCLEOTIDE SEQUENCE</scope>
    <source>
        <strain evidence="4">N.95.16</strain>
    </source>
</reference>
<evidence type="ECO:0000313" key="5">
    <source>
        <dbReference type="Proteomes" id="UP000486297"/>
    </source>
</evidence>
<gene>
    <name evidence="4" type="ORF">GJU80_12845</name>
</gene>
<proteinExistence type="predicted"/>
<dbReference type="EMBL" id="WJXO01000002">
    <property type="protein sequence ID" value="MRN39339.1"/>
    <property type="molecule type" value="Genomic_DNA"/>
</dbReference>
<evidence type="ECO:0000313" key="4">
    <source>
        <dbReference type="EMBL" id="MRN39339.1"/>
    </source>
</evidence>
<feature type="compositionally biased region" description="Low complexity" evidence="2">
    <location>
        <begin position="102"/>
        <end position="120"/>
    </location>
</feature>
<evidence type="ECO:0000256" key="1">
    <source>
        <dbReference type="SAM" id="Coils"/>
    </source>
</evidence>
<keyword evidence="1" id="KW-0175">Coiled coil</keyword>
<sequence>MKYFALNTFAAIIAVSSVAAEASKIYTCEINGTVVYTSRPSGGCHAPDLPPIGRYSSARYDAPEVVAAPAPQPKASKAATHTKRSSNKTVSAKAKAPTAPIRPTTPSVAAPAPKPAASNSRRAILETELSNERKALSEAQKSLAQARAVKGGTIDRQQIKNLEGSVLDRQQNIQALQRELGRM</sequence>
<feature type="compositionally biased region" description="Low complexity" evidence="2">
    <location>
        <begin position="67"/>
        <end position="79"/>
    </location>
</feature>
<evidence type="ECO:0000256" key="2">
    <source>
        <dbReference type="SAM" id="MobiDB-lite"/>
    </source>
</evidence>
<dbReference type="AlphaFoldDB" id="A0A5Q3S4U9"/>
<accession>A0A5Q3S4U9</accession>
<name>A0A5Q3S4U9_9NEIS</name>